<keyword evidence="1" id="KW-1133">Transmembrane helix</keyword>
<sequence>MLTHLFGDSATEAAWWSAIGQIFGAGATVAAVFVALFQPWRQRRRDERERLAMLAAEAMAAVYGVRMALEAVKVRSGGLPAVASGVSIMSDLFARGDNAIQQRAAALTRAVDLRRSANDFAWSAVAGPMERASLVLTRVSLAGNEDLRRAAHGLLDALTDLMKAPTTSSRGWKRASQGLERAVEDFRAVTVRVTRAAKR</sequence>
<evidence type="ECO:0000313" key="3">
    <source>
        <dbReference type="Proteomes" id="UP000631670"/>
    </source>
</evidence>
<organism evidence="2 3">
    <name type="scientific">Amycolatopsis lexingtonensis</name>
    <dbReference type="NCBI Taxonomy" id="218822"/>
    <lineage>
        <taxon>Bacteria</taxon>
        <taxon>Bacillati</taxon>
        <taxon>Actinomycetota</taxon>
        <taxon>Actinomycetes</taxon>
        <taxon>Pseudonocardiales</taxon>
        <taxon>Pseudonocardiaceae</taxon>
        <taxon>Amycolatopsis</taxon>
    </lineage>
</organism>
<evidence type="ECO:0000313" key="2">
    <source>
        <dbReference type="EMBL" id="MBE1500941.1"/>
    </source>
</evidence>
<evidence type="ECO:0000256" key="1">
    <source>
        <dbReference type="SAM" id="Phobius"/>
    </source>
</evidence>
<accession>A0ABR9ICN7</accession>
<comment type="caution">
    <text evidence="2">The sequence shown here is derived from an EMBL/GenBank/DDBJ whole genome shotgun (WGS) entry which is preliminary data.</text>
</comment>
<gene>
    <name evidence="2" type="ORF">H4696_008041</name>
</gene>
<proteinExistence type="predicted"/>
<reference evidence="2 3" key="1">
    <citation type="submission" date="2020-10" db="EMBL/GenBank/DDBJ databases">
        <title>Sequencing the genomes of 1000 actinobacteria strains.</title>
        <authorList>
            <person name="Klenk H.-P."/>
        </authorList>
    </citation>
    <scope>NUCLEOTIDE SEQUENCE [LARGE SCALE GENOMIC DNA]</scope>
    <source>
        <strain evidence="2 3">DSM 44653</strain>
    </source>
</reference>
<dbReference type="RefSeq" id="WP_143265151.1">
    <property type="nucleotide sequence ID" value="NZ_JADBEG010000001.1"/>
</dbReference>
<keyword evidence="1" id="KW-0812">Transmembrane</keyword>
<keyword evidence="1" id="KW-0472">Membrane</keyword>
<name>A0ABR9ICN7_9PSEU</name>
<keyword evidence="3" id="KW-1185">Reference proteome</keyword>
<dbReference type="Proteomes" id="UP000631670">
    <property type="component" value="Unassembled WGS sequence"/>
</dbReference>
<protein>
    <submittedName>
        <fullName evidence="2">Uncharacterized protein</fullName>
    </submittedName>
</protein>
<dbReference type="EMBL" id="JADBEG010000001">
    <property type="protein sequence ID" value="MBE1500941.1"/>
    <property type="molecule type" value="Genomic_DNA"/>
</dbReference>
<feature type="transmembrane region" description="Helical" evidence="1">
    <location>
        <begin position="15"/>
        <end position="39"/>
    </location>
</feature>